<dbReference type="OMA" id="QQFNDFA"/>
<dbReference type="InterPro" id="IPR029000">
    <property type="entry name" value="Cyclophilin-like_dom_sf"/>
</dbReference>
<dbReference type="eggNOG" id="KOG0865">
    <property type="taxonomic scope" value="Eukaryota"/>
</dbReference>
<dbReference type="InterPro" id="IPR044178">
    <property type="entry name" value="CYP28-like"/>
</dbReference>
<reference evidence="2 3" key="1">
    <citation type="journal article" date="2010" name="Plant Cell">
        <title>The Chlorella variabilis NC64A genome reveals adaptation to photosymbiosis, coevolution with viruses, and cryptic sex.</title>
        <authorList>
            <person name="Blanc G."/>
            <person name="Duncan G."/>
            <person name="Agarkova I."/>
            <person name="Borodovsky M."/>
            <person name="Gurnon J."/>
            <person name="Kuo A."/>
            <person name="Lindquist E."/>
            <person name="Lucas S."/>
            <person name="Pangilinan J."/>
            <person name="Polle J."/>
            <person name="Salamov A."/>
            <person name="Terry A."/>
            <person name="Yamada T."/>
            <person name="Dunigan D.D."/>
            <person name="Grigoriev I.V."/>
            <person name="Claverie J.M."/>
            <person name="Van Etten J.L."/>
        </authorList>
    </citation>
    <scope>NUCLEOTIDE SEQUENCE [LARGE SCALE GENOMIC DNA]</scope>
    <source>
        <strain evidence="2 3">NC64A</strain>
    </source>
</reference>
<dbReference type="RefSeq" id="XP_005845411.1">
    <property type="nucleotide sequence ID" value="XM_005845349.1"/>
</dbReference>
<evidence type="ECO:0000313" key="3">
    <source>
        <dbReference type="Proteomes" id="UP000008141"/>
    </source>
</evidence>
<proteinExistence type="predicted"/>
<dbReference type="KEGG" id="cvr:CHLNCDRAFT_26066"/>
<dbReference type="GeneID" id="17352580"/>
<dbReference type="OrthoDB" id="193499at2759"/>
<sequence>DTTVTHRLYLDIGLCPEAVRTNRTLGDKTPFCTDPQPLGRIQVELFGRAAPGSVANIVAAAAAGAYDNTALSKVVAGRFIVAGAQGPKRSGLVQAPPDLPPNPDILASSAFRLTHRRPGTVSLNLSENVDDSYLRFDKGYRNLSLLITTGPAPVPSLDGENIVVGQVTPESLEVIRAITAVPTFTPNDNARAFNQFASFIGDERADKTRSKWGRPLQAILITSAGLL</sequence>
<dbReference type="InParanoid" id="E1ZLQ7"/>
<keyword evidence="3" id="KW-1185">Reference proteome</keyword>
<dbReference type="Proteomes" id="UP000008141">
    <property type="component" value="Unassembled WGS sequence"/>
</dbReference>
<dbReference type="Pfam" id="PF00160">
    <property type="entry name" value="Pro_isomerase"/>
    <property type="match status" value="1"/>
</dbReference>
<accession>E1ZLQ7</accession>
<organism evidence="3">
    <name type="scientific">Chlorella variabilis</name>
    <name type="common">Green alga</name>
    <dbReference type="NCBI Taxonomy" id="554065"/>
    <lineage>
        <taxon>Eukaryota</taxon>
        <taxon>Viridiplantae</taxon>
        <taxon>Chlorophyta</taxon>
        <taxon>core chlorophytes</taxon>
        <taxon>Trebouxiophyceae</taxon>
        <taxon>Chlorellales</taxon>
        <taxon>Chlorellaceae</taxon>
        <taxon>Chlorella clade</taxon>
        <taxon>Chlorella</taxon>
    </lineage>
</organism>
<dbReference type="STRING" id="554065.E1ZLQ7"/>
<dbReference type="GO" id="GO:0003755">
    <property type="term" value="F:peptidyl-prolyl cis-trans isomerase activity"/>
    <property type="evidence" value="ECO:0007669"/>
    <property type="project" value="InterPro"/>
</dbReference>
<dbReference type="PROSITE" id="PS50072">
    <property type="entry name" value="CSA_PPIASE_2"/>
    <property type="match status" value="1"/>
</dbReference>
<dbReference type="GO" id="GO:0009507">
    <property type="term" value="C:chloroplast"/>
    <property type="evidence" value="ECO:0007669"/>
    <property type="project" value="TreeGrafter"/>
</dbReference>
<protein>
    <recommendedName>
        <fullName evidence="1">PPIase cyclophilin-type domain-containing protein</fullName>
    </recommendedName>
</protein>
<feature type="domain" description="PPIase cyclophilin-type" evidence="1">
    <location>
        <begin position="28"/>
        <end position="226"/>
    </location>
</feature>
<evidence type="ECO:0000313" key="2">
    <source>
        <dbReference type="EMBL" id="EFN53309.1"/>
    </source>
</evidence>
<feature type="non-terminal residue" evidence="2">
    <location>
        <position position="1"/>
    </location>
</feature>
<dbReference type="Gene3D" id="2.40.100.10">
    <property type="entry name" value="Cyclophilin-like"/>
    <property type="match status" value="1"/>
</dbReference>
<dbReference type="PANTHER" id="PTHR47875:SF1">
    <property type="entry name" value="PEPTIDYL-PROLYL CIS-TRANS ISOMERASE CYP28, CHLOROPLASTIC"/>
    <property type="match status" value="1"/>
</dbReference>
<dbReference type="AlphaFoldDB" id="E1ZLQ7"/>
<gene>
    <name evidence="2" type="ORF">CHLNCDRAFT_26066</name>
</gene>
<evidence type="ECO:0000259" key="1">
    <source>
        <dbReference type="PROSITE" id="PS50072"/>
    </source>
</evidence>
<dbReference type="PANTHER" id="PTHR47875">
    <property type="entry name" value="PEPTIDYL-PROLYL CIS-TRANS ISOMERASE CYP28, CHLOROPLASTIC"/>
    <property type="match status" value="1"/>
</dbReference>
<dbReference type="EMBL" id="GL433852">
    <property type="protein sequence ID" value="EFN53309.1"/>
    <property type="molecule type" value="Genomic_DNA"/>
</dbReference>
<dbReference type="InterPro" id="IPR002130">
    <property type="entry name" value="Cyclophilin-type_PPIase_dom"/>
</dbReference>
<dbReference type="SUPFAM" id="SSF50891">
    <property type="entry name" value="Cyclophilin-like"/>
    <property type="match status" value="1"/>
</dbReference>
<dbReference type="FunCoup" id="E1ZLQ7">
    <property type="interactions" value="485"/>
</dbReference>
<name>E1ZLQ7_CHLVA</name>